<reference evidence="1" key="1">
    <citation type="submission" date="2023-07" db="EMBL/GenBank/DDBJ databases">
        <title>Sorghum-associated microbial communities from plants grown in Nebraska, USA.</title>
        <authorList>
            <person name="Schachtman D."/>
        </authorList>
    </citation>
    <scope>NUCLEOTIDE SEQUENCE</scope>
    <source>
        <strain evidence="1">2697</strain>
    </source>
</reference>
<dbReference type="EMBL" id="JAVDTF010000001">
    <property type="protein sequence ID" value="MDR6781530.1"/>
    <property type="molecule type" value="Genomic_DNA"/>
</dbReference>
<evidence type="ECO:0000313" key="2">
    <source>
        <dbReference type="Proteomes" id="UP001246858"/>
    </source>
</evidence>
<name>A0ACC6KQU5_9SPHI</name>
<evidence type="ECO:0000313" key="1">
    <source>
        <dbReference type="EMBL" id="MDR6781530.1"/>
    </source>
</evidence>
<proteinExistence type="predicted"/>
<accession>A0ACC6KQU5</accession>
<gene>
    <name evidence="1" type="ORF">J2X78_000082</name>
</gene>
<organism evidence="1 2">
    <name type="scientific">Pedobacter africanus</name>
    <dbReference type="NCBI Taxonomy" id="151894"/>
    <lineage>
        <taxon>Bacteria</taxon>
        <taxon>Pseudomonadati</taxon>
        <taxon>Bacteroidota</taxon>
        <taxon>Sphingobacteriia</taxon>
        <taxon>Sphingobacteriales</taxon>
        <taxon>Sphingobacteriaceae</taxon>
        <taxon>Pedobacter</taxon>
    </lineage>
</organism>
<sequence>MSKEIKGEKYGRHYLESFKKSIVAEIEREGHAIKMVCERHNLSVNTVHRWIDNYASSNYFESKRKRRSPAEKNKIIREIISGRSTIGEAQLKYQIDCRDTITLWLREYKKAQRELSAIPVETKAVTDQQPGGAEILKELEMARVKIRALEIMIDIAGDQFKVDIRKKFGAKQ</sequence>
<keyword evidence="2" id="KW-1185">Reference proteome</keyword>
<comment type="caution">
    <text evidence="1">The sequence shown here is derived from an EMBL/GenBank/DDBJ whole genome shotgun (WGS) entry which is preliminary data.</text>
</comment>
<dbReference type="Proteomes" id="UP001246858">
    <property type="component" value="Unassembled WGS sequence"/>
</dbReference>
<protein>
    <submittedName>
        <fullName evidence="1">Transposase-like protein</fullName>
    </submittedName>
</protein>